<keyword evidence="9" id="KW-0067">ATP-binding</keyword>
<evidence type="ECO:0000256" key="1">
    <source>
        <dbReference type="ARBA" id="ARBA00004496"/>
    </source>
</evidence>
<dbReference type="InterPro" id="IPR050156">
    <property type="entry name" value="TC-AMP_synthase_SUA5"/>
</dbReference>
<keyword evidence="5" id="KW-0808">Transferase</keyword>
<dbReference type="InterPro" id="IPR006070">
    <property type="entry name" value="Sua5-like_dom"/>
</dbReference>
<dbReference type="PANTHER" id="PTHR17490:SF16">
    <property type="entry name" value="THREONYLCARBAMOYL-AMP SYNTHASE"/>
    <property type="match status" value="1"/>
</dbReference>
<feature type="domain" description="YrdC-like" evidence="12">
    <location>
        <begin position="45"/>
        <end position="231"/>
    </location>
</feature>
<evidence type="ECO:0000256" key="8">
    <source>
        <dbReference type="ARBA" id="ARBA00022741"/>
    </source>
</evidence>
<sequence length="238" mass="25409">MTLQREDGGVSGNSRAMPYYNLTFSNLRPFNLGRVPILRVSGEDGQAPRRAIEALRQGQVIVYPTDTVYGLGCRIDNEEAVQRIFAIKRRPPAQPLPVLLADPVQLDDYARGVGAAARKLISRFWPGALTLIFPRSDRVPPTVAGGGDTVALRVPGHALPRALIRAIGIPIVGTSANSHGMPPPSTAQLAIYDLGDGVDLVLDGGRAPLGRESTVVDMTADVPRLVREGAIPARDLGL</sequence>
<evidence type="ECO:0000313" key="14">
    <source>
        <dbReference type="Proteomes" id="UP000318834"/>
    </source>
</evidence>
<dbReference type="NCBIfam" id="TIGR00057">
    <property type="entry name" value="L-threonylcarbamoyladenylate synthase"/>
    <property type="match status" value="1"/>
</dbReference>
<evidence type="ECO:0000256" key="4">
    <source>
        <dbReference type="ARBA" id="ARBA00022490"/>
    </source>
</evidence>
<accession>A0A537J0Y1</accession>
<evidence type="ECO:0000256" key="10">
    <source>
        <dbReference type="ARBA" id="ARBA00029774"/>
    </source>
</evidence>
<dbReference type="GO" id="GO:0008033">
    <property type="term" value="P:tRNA processing"/>
    <property type="evidence" value="ECO:0007669"/>
    <property type="project" value="UniProtKB-KW"/>
</dbReference>
<evidence type="ECO:0000256" key="5">
    <source>
        <dbReference type="ARBA" id="ARBA00022679"/>
    </source>
</evidence>
<evidence type="ECO:0000256" key="7">
    <source>
        <dbReference type="ARBA" id="ARBA00022695"/>
    </source>
</evidence>
<name>A0A537J0Y1_9BACT</name>
<dbReference type="Pfam" id="PF01300">
    <property type="entry name" value="Sua5_yciO_yrdC"/>
    <property type="match status" value="1"/>
</dbReference>
<evidence type="ECO:0000256" key="9">
    <source>
        <dbReference type="ARBA" id="ARBA00022840"/>
    </source>
</evidence>
<comment type="catalytic activity">
    <reaction evidence="11">
        <text>L-threonine + hydrogencarbonate + ATP = L-threonylcarbamoyladenylate + diphosphate + H2O</text>
        <dbReference type="Rhea" id="RHEA:36407"/>
        <dbReference type="ChEBI" id="CHEBI:15377"/>
        <dbReference type="ChEBI" id="CHEBI:17544"/>
        <dbReference type="ChEBI" id="CHEBI:30616"/>
        <dbReference type="ChEBI" id="CHEBI:33019"/>
        <dbReference type="ChEBI" id="CHEBI:57926"/>
        <dbReference type="ChEBI" id="CHEBI:73682"/>
        <dbReference type="EC" id="2.7.7.87"/>
    </reaction>
</comment>
<evidence type="ECO:0000259" key="12">
    <source>
        <dbReference type="PROSITE" id="PS51163"/>
    </source>
</evidence>
<dbReference type="GO" id="GO:0061710">
    <property type="term" value="F:L-threonylcarbamoyladenylate synthase"/>
    <property type="evidence" value="ECO:0007669"/>
    <property type="project" value="UniProtKB-EC"/>
</dbReference>
<keyword evidence="6" id="KW-0819">tRNA processing</keyword>
<dbReference type="GO" id="GO:0000049">
    <property type="term" value="F:tRNA binding"/>
    <property type="evidence" value="ECO:0007669"/>
    <property type="project" value="TreeGrafter"/>
</dbReference>
<organism evidence="13 14">
    <name type="scientific">Candidatus Segetimicrobium genomatis</name>
    <dbReference type="NCBI Taxonomy" id="2569760"/>
    <lineage>
        <taxon>Bacteria</taxon>
        <taxon>Bacillati</taxon>
        <taxon>Candidatus Sysuimicrobiota</taxon>
        <taxon>Candidatus Sysuimicrobiia</taxon>
        <taxon>Candidatus Sysuimicrobiales</taxon>
        <taxon>Candidatus Segetimicrobiaceae</taxon>
        <taxon>Candidatus Segetimicrobium</taxon>
    </lineage>
</organism>
<dbReference type="GO" id="GO:0005524">
    <property type="term" value="F:ATP binding"/>
    <property type="evidence" value="ECO:0007669"/>
    <property type="project" value="UniProtKB-KW"/>
</dbReference>
<evidence type="ECO:0000256" key="6">
    <source>
        <dbReference type="ARBA" id="ARBA00022694"/>
    </source>
</evidence>
<keyword evidence="7" id="KW-0548">Nucleotidyltransferase</keyword>
<dbReference type="InterPro" id="IPR017945">
    <property type="entry name" value="DHBP_synth_RibB-like_a/b_dom"/>
</dbReference>
<dbReference type="Gene3D" id="3.90.870.10">
    <property type="entry name" value="DHBP synthase"/>
    <property type="match status" value="1"/>
</dbReference>
<dbReference type="GO" id="GO:0006450">
    <property type="term" value="P:regulation of translational fidelity"/>
    <property type="evidence" value="ECO:0007669"/>
    <property type="project" value="TreeGrafter"/>
</dbReference>
<comment type="caution">
    <text evidence="13">The sequence shown here is derived from an EMBL/GenBank/DDBJ whole genome shotgun (WGS) entry which is preliminary data.</text>
</comment>
<keyword evidence="8" id="KW-0547">Nucleotide-binding</keyword>
<dbReference type="EC" id="2.7.7.87" evidence="3"/>
<dbReference type="PANTHER" id="PTHR17490">
    <property type="entry name" value="SUA5"/>
    <property type="match status" value="1"/>
</dbReference>
<comment type="subcellular location">
    <subcellularLocation>
        <location evidence="1">Cytoplasm</location>
    </subcellularLocation>
</comment>
<evidence type="ECO:0000313" key="13">
    <source>
        <dbReference type="EMBL" id="TMI77210.1"/>
    </source>
</evidence>
<dbReference type="AlphaFoldDB" id="A0A537J0Y1"/>
<keyword evidence="4" id="KW-0963">Cytoplasm</keyword>
<dbReference type="PROSITE" id="PS51163">
    <property type="entry name" value="YRDC"/>
    <property type="match status" value="1"/>
</dbReference>
<comment type="similarity">
    <text evidence="2">Belongs to the SUA5 family.</text>
</comment>
<dbReference type="Proteomes" id="UP000318834">
    <property type="component" value="Unassembled WGS sequence"/>
</dbReference>
<dbReference type="GO" id="GO:0003725">
    <property type="term" value="F:double-stranded RNA binding"/>
    <property type="evidence" value="ECO:0007669"/>
    <property type="project" value="InterPro"/>
</dbReference>
<evidence type="ECO:0000256" key="3">
    <source>
        <dbReference type="ARBA" id="ARBA00012584"/>
    </source>
</evidence>
<dbReference type="GO" id="GO:0005737">
    <property type="term" value="C:cytoplasm"/>
    <property type="evidence" value="ECO:0007669"/>
    <property type="project" value="UniProtKB-SubCell"/>
</dbReference>
<proteinExistence type="inferred from homology"/>
<protein>
    <recommendedName>
        <fullName evidence="10">L-threonylcarbamoyladenylate synthase</fullName>
        <ecNumber evidence="3">2.7.7.87</ecNumber>
    </recommendedName>
    <alternativeName>
        <fullName evidence="10">L-threonylcarbamoyladenylate synthase</fullName>
    </alternativeName>
</protein>
<dbReference type="SUPFAM" id="SSF55821">
    <property type="entry name" value="YrdC/RibB"/>
    <property type="match status" value="1"/>
</dbReference>
<reference evidence="13 14" key="1">
    <citation type="journal article" date="2019" name="Nat. Microbiol.">
        <title>Mediterranean grassland soil C-N compound turnover is dependent on rainfall and depth, and is mediated by genomically divergent microorganisms.</title>
        <authorList>
            <person name="Diamond S."/>
            <person name="Andeer P.F."/>
            <person name="Li Z."/>
            <person name="Crits-Christoph A."/>
            <person name="Burstein D."/>
            <person name="Anantharaman K."/>
            <person name="Lane K.R."/>
            <person name="Thomas B.C."/>
            <person name="Pan C."/>
            <person name="Northen T.R."/>
            <person name="Banfield J.F."/>
        </authorList>
    </citation>
    <scope>NUCLEOTIDE SEQUENCE [LARGE SCALE GENOMIC DNA]</scope>
    <source>
        <strain evidence="13">NP_8</strain>
    </source>
</reference>
<evidence type="ECO:0000256" key="11">
    <source>
        <dbReference type="ARBA" id="ARBA00048366"/>
    </source>
</evidence>
<dbReference type="EMBL" id="VBAP01000005">
    <property type="protein sequence ID" value="TMI77210.1"/>
    <property type="molecule type" value="Genomic_DNA"/>
</dbReference>
<evidence type="ECO:0000256" key="2">
    <source>
        <dbReference type="ARBA" id="ARBA00007663"/>
    </source>
</evidence>
<gene>
    <name evidence="13" type="ORF">E6H05_00820</name>
</gene>